<dbReference type="RefSeq" id="WP_199291295.1">
    <property type="nucleotide sequence ID" value="NZ_JAQMTI010000089.1"/>
</dbReference>
<organism evidence="1 2">
    <name type="scientific">Sphaerospermopsis kisseleviana CS-549</name>
    <dbReference type="NCBI Taxonomy" id="3021783"/>
    <lineage>
        <taxon>Bacteria</taxon>
        <taxon>Bacillati</taxon>
        <taxon>Cyanobacteriota</taxon>
        <taxon>Cyanophyceae</taxon>
        <taxon>Nostocales</taxon>
        <taxon>Aphanizomenonaceae</taxon>
        <taxon>Sphaerospermopsis</taxon>
        <taxon>Sphaerospermopsis kisseleviana</taxon>
    </lineage>
</organism>
<evidence type="ECO:0008006" key="3">
    <source>
        <dbReference type="Google" id="ProtNLM"/>
    </source>
</evidence>
<name>A0ABT4ZQN8_9CYAN</name>
<evidence type="ECO:0000313" key="2">
    <source>
        <dbReference type="Proteomes" id="UP001211711"/>
    </source>
</evidence>
<gene>
    <name evidence="1" type="ORF">PN497_06700</name>
</gene>
<keyword evidence="2" id="KW-1185">Reference proteome</keyword>
<accession>A0ABT4ZQN8</accession>
<reference evidence="1 2" key="1">
    <citation type="submission" date="2023-01" db="EMBL/GenBank/DDBJ databases">
        <title>Genomes from the Australian National Cyanobacteria Reference Collection.</title>
        <authorList>
            <person name="Willis A."/>
            <person name="Lee E.M.F."/>
        </authorList>
    </citation>
    <scope>NUCLEOTIDE SEQUENCE [LARGE SCALE GENOMIC DNA]</scope>
    <source>
        <strain evidence="1 2">CS-549</strain>
    </source>
</reference>
<evidence type="ECO:0000313" key="1">
    <source>
        <dbReference type="EMBL" id="MDB9441052.1"/>
    </source>
</evidence>
<sequence>MHQCPNCGAQTPRDANGARNIMLRALRDSSFTVSNDGIAIVTVRALSINAQKCSA</sequence>
<dbReference type="Proteomes" id="UP001211711">
    <property type="component" value="Unassembled WGS sequence"/>
</dbReference>
<comment type="caution">
    <text evidence="1">The sequence shown here is derived from an EMBL/GenBank/DDBJ whole genome shotgun (WGS) entry which is preliminary data.</text>
</comment>
<protein>
    <recommendedName>
        <fullName evidence="3">Transposase</fullName>
    </recommendedName>
</protein>
<proteinExistence type="predicted"/>
<dbReference type="EMBL" id="JAQMTI010000089">
    <property type="protein sequence ID" value="MDB9441052.1"/>
    <property type="molecule type" value="Genomic_DNA"/>
</dbReference>